<protein>
    <submittedName>
        <fullName evidence="1">Uncharacterized protein</fullName>
    </submittedName>
</protein>
<sequence length="306" mass="35386">MGIDWPLRDLFRRYWIRVRNKLILANNRRRNWIRIEKEGHLPKIVVHETHETKVKWTGRVLTLIGVITSIISIRSPFGIGLSIGLIIIEQILERIVLSITSAFVHPLPEKWDNSTWEGNLYVGTPSGWSIGVIFSEKEMAEAFFETLYKWNNGESTDREENIICSFVDRGDTYTTIILPSPQREPAKAAAKEIEQEQIEQGKIRDHHQLLFQIVFYKNFPNPPDAHFREFKNRYSGDGLTLFPVLMTESVRRAGPANGLPPGLQLIDDIPEIELENITISELSDLDENDVEYQFIRLALEEIELEH</sequence>
<reference evidence="1 2" key="1">
    <citation type="submission" date="2024-08" db="EMBL/GenBank/DDBJ databases">
        <title>Halobellus sp. MBLA0158 whole genome sequence.</title>
        <authorList>
            <person name="Hwang C.Y."/>
            <person name="Cho E.-S."/>
            <person name="Seo M.-J."/>
        </authorList>
    </citation>
    <scope>NUCLEOTIDE SEQUENCE [LARGE SCALE GENOMIC DNA]</scope>
    <source>
        <strain evidence="1 2">MBLA0158</strain>
    </source>
</reference>
<accession>A0ABD5M7Y3</accession>
<dbReference type="AlphaFoldDB" id="A0ABD5M7Y3"/>
<evidence type="ECO:0000313" key="1">
    <source>
        <dbReference type="EMBL" id="MFA1610030.1"/>
    </source>
</evidence>
<proteinExistence type="predicted"/>
<name>A0ABD5M7Y3_9EURY</name>
<evidence type="ECO:0000313" key="2">
    <source>
        <dbReference type="Proteomes" id="UP001570511"/>
    </source>
</evidence>
<gene>
    <name evidence="1" type="ORF">OS889_03290</name>
</gene>
<keyword evidence="2" id="KW-1185">Reference proteome</keyword>
<dbReference type="EMBL" id="JBGNYA010000001">
    <property type="protein sequence ID" value="MFA1610030.1"/>
    <property type="molecule type" value="Genomic_DNA"/>
</dbReference>
<dbReference type="RefSeq" id="WP_372387242.1">
    <property type="nucleotide sequence ID" value="NZ_JBGNYA010000001.1"/>
</dbReference>
<organism evidence="1 2">
    <name type="scientific">Halobellus rubicundus</name>
    <dbReference type="NCBI Taxonomy" id="2996466"/>
    <lineage>
        <taxon>Archaea</taxon>
        <taxon>Methanobacteriati</taxon>
        <taxon>Methanobacteriota</taxon>
        <taxon>Stenosarchaea group</taxon>
        <taxon>Halobacteria</taxon>
        <taxon>Halobacteriales</taxon>
        <taxon>Haloferacaceae</taxon>
        <taxon>Halobellus</taxon>
    </lineage>
</organism>
<comment type="caution">
    <text evidence="1">The sequence shown here is derived from an EMBL/GenBank/DDBJ whole genome shotgun (WGS) entry which is preliminary data.</text>
</comment>
<dbReference type="Proteomes" id="UP001570511">
    <property type="component" value="Unassembled WGS sequence"/>
</dbReference>